<name>A0AAJ1D335_PANAN</name>
<dbReference type="EMBL" id="JANFVX010000027">
    <property type="protein sequence ID" value="MCW0346300.1"/>
    <property type="molecule type" value="Genomic_DNA"/>
</dbReference>
<sequence>MHSAFYNAADDFEQHFSDALLNQSPVLPPGLTTWNGSDPTQRFAVYRNNVMSSLIEALADNFPVVRNQVGSDFFSAMAADYIRHTPPVSPVLAFYGENMPAFLENFPPLRHYPWLGDLARLERQFILSWHAPEPDVAFSPDQIQSDDTTDLYAHLNPSLQLIHSPWAINSLWQCEREDERFQENISSPEYIMLYRPFLEVQIMALSAGEFAFIHALYQGLPLGKAIAIAEVNQPQLDLVSVLHLLAEQRILIALKKHPMEHHS</sequence>
<gene>
    <name evidence="2" type="ORF">NB703_004393</name>
</gene>
<dbReference type="Proteomes" id="UP001208888">
    <property type="component" value="Unassembled WGS sequence"/>
</dbReference>
<dbReference type="AlphaFoldDB" id="A0AAJ1D335"/>
<proteinExistence type="predicted"/>
<evidence type="ECO:0000313" key="2">
    <source>
        <dbReference type="EMBL" id="MCW0346300.1"/>
    </source>
</evidence>
<protein>
    <recommendedName>
        <fullName evidence="1">Putative DNA-binding domain-containing protein</fullName>
    </recommendedName>
</protein>
<organism evidence="2 3">
    <name type="scientific">Pantoea ananas</name>
    <name type="common">Erwinia uredovora</name>
    <dbReference type="NCBI Taxonomy" id="553"/>
    <lineage>
        <taxon>Bacteria</taxon>
        <taxon>Pseudomonadati</taxon>
        <taxon>Pseudomonadota</taxon>
        <taxon>Gammaproteobacteria</taxon>
        <taxon>Enterobacterales</taxon>
        <taxon>Erwiniaceae</taxon>
        <taxon>Pantoea</taxon>
    </lineage>
</organism>
<evidence type="ECO:0000313" key="3">
    <source>
        <dbReference type="Proteomes" id="UP001208888"/>
    </source>
</evidence>
<feature type="domain" description="Putative DNA-binding" evidence="1">
    <location>
        <begin position="12"/>
        <end position="103"/>
    </location>
</feature>
<comment type="caution">
    <text evidence="2">The sequence shown here is derived from an EMBL/GenBank/DDBJ whole genome shotgun (WGS) entry which is preliminary data.</text>
</comment>
<evidence type="ECO:0000259" key="1">
    <source>
        <dbReference type="Pfam" id="PF09836"/>
    </source>
</evidence>
<dbReference type="Pfam" id="PF09836">
    <property type="entry name" value="DUF2063"/>
    <property type="match status" value="1"/>
</dbReference>
<accession>A0AAJ1D335</accession>
<dbReference type="InterPro" id="IPR018640">
    <property type="entry name" value="DUF2063"/>
</dbReference>
<dbReference type="Gene3D" id="1.10.150.690">
    <property type="entry name" value="DUF2063"/>
    <property type="match status" value="1"/>
</dbReference>
<dbReference type="RefSeq" id="WP_024472289.1">
    <property type="nucleotide sequence ID" value="NZ_CP014207.1"/>
</dbReference>
<dbReference type="InterPro" id="IPR044922">
    <property type="entry name" value="DUF2063_N_sf"/>
</dbReference>
<reference evidence="2" key="1">
    <citation type="submission" date="2022-06" db="EMBL/GenBank/DDBJ databases">
        <title>Dynamics of rice microbiomes reveals core vertical transmitted seed endophytes.</title>
        <authorList>
            <person name="Liao K."/>
            <person name="Zhang X."/>
        </authorList>
    </citation>
    <scope>NUCLEOTIDE SEQUENCE</scope>
    <source>
        <strain evidence="2">JT1-17</strain>
    </source>
</reference>